<comment type="caution">
    <text evidence="1">The sequence shown here is derived from an EMBL/GenBank/DDBJ whole genome shotgun (WGS) entry which is preliminary data.</text>
</comment>
<sequence>MSISTKASLLKSAGLCPLPTPSSCSCRSLSMICLDTGSRPFALVSSFFCSVSFSEQLFSESRLPQKAFSQAQSSEGAVSSALVMALAHLWLASWPENQCRQSQSSGSSTALCAPRELALSICGGPMPSPQRPSQPASSYLRVYGRLQNLPQGHSSCFGTCPKPCAPSGHSVPCSAGNAASLPFAQHAPPAHLHLPRCLDVPRGQFHLAALAALSVNRYKPVAHFSLRHRFRNQLCSCAEGIRPTMAAIPTKGGSIALLSSQLKRASSEVQLQSSCQLAMVAQALEGGECADDAAFALPCWSYDFGRLCASELPPTKLLVLGSAGGCNLCPTYCRMPVRASDFFGARTSISTESRAALQLSIVGKRAVTASAQLVSASTLLSLMRANAPGLGLQSLVRQCREAPETQRHCLRTGFLTLPPTPNPATKVMSPTGLRDGKQLLLTGIPKECLPKRQVLCSSCRSAAFHRMSCSGVAANTVQGRLTLTTLKRTFLQSPLRQKRLQEAILTVNCEKSRCERPVDRCSIVRSSEQALFSRLKAASGEFHRELDDLALVGPRAGSAMQQALCHKGLMHPKRYKACKDSTHTKSFTGIFRVMTQPRLCKLSGVFLAHQNPCTTARGVDPVASITLTPPAGQLQSKSRKSVAPACSRHQAISLGQSTSCTFFHLRSSYFQATVCTQPCHVLEKHDSQMLLCKPATLLPQLILNIGPPSKQTYVASQSSSSLAARVLRNQCSSHTQLPFSCHMRTGCKTVTSSHAAACKVCARLALTTLKRSFLQSPLPQKRSQEAIPTVSCEKSRCERPVDRQLLDCRVGSSGQALFSRLKAASGEFHSELHDLALVGPRAGSDMKQALCQKGLMHPKRYKACKDSTCSTTSDCSCLFAVAGASCAHHFVAAAAGAPARMLPMARVLARESQNRSRACAPALQPETRTAISESACKMSGVLLDLLSAPLAPKKQVLATQLHQSAVSGLDVFSSSWPGALRSGSEIAKPVELGSGRSASLATKHARDVSFRMVEKLPLPKNCQLPASTVQSLHHREAFLQPVRAGSSQESALAAPLPLIFAGRSSFLGRFPSLLSEPSPTAAVGPRAQAFCRESARELTTLDLATSCSGRRASGSLVACTLFGLLAMDLGGEQLGSQLRAVKLLALEGFALKKLAASGPISLPPARSLCHGCWAQAGHTSQARQHHSTCRANLPHSSGSSKQVQAVRQQGPSAAIFAGSAATFRICGGGQSVRFTPAKNSCSAQDHCRHSCFASSLVTSGGSKGQRSKLLSLISPGPSVKLQVLDADVSSDVLDMEALAATIVSLWVACRASQAGDASSQEVGFSMEQQLCCRVTRVSLSCLPLVFRKPAPKKQSVLTVFGSIKNQATDPRGQAALRQRAGNCLVKVVKPTLLFTLQSTALRMTAKRLEDQRCTCNVPGVYAPALVCTTCRGGLCLCPQLAGSLLAIKVAHGILFCATPTQQVLSAMWQVTLKSHALVADGSKVLAANSQLGACRAPALVGGTPCAGALVPTYATSHARIAEQDTALLLGPSGRLPRESSSSVEEDLWHSVSRSCVIRQPRAACVSATSGTSSARNFASEGIRRSRFGCTGCSVSEGIRVWHTAVGEPQGRLLGPSEALLARAVNSVPARIRVVFSAAVKEPLQITELSAAASAAGLFAAISEVGGYSADLYALNYRARVRQGPCASFLTACEHRLLTADLKSAGHAVSLRKPGCPSFSASQTKMQSQVLLGDFRKASAARDFHWGGSQGLPGRLLTVSVSSRKTARACISCEAPVLQRFLDSFVVPCQKAVGISSSEHRSEMLKPLLRHCLKHIQSASRGGSQVAPAVCTSDTPSQRSVFALHGHGLTSQCSLHSSKARARFYFQGERSVAADYQNKFMLASYGRVRYFVVQHAMHAPFAVLGRCALASVSHKASRSVTQAHLMACPSRVTGQRCICVGNKLCADEAVSMRARLSSIVGVTSKTIVSTPTSDWSNFNSGLHDVALMQSPELCHQQPVRRCHCPSRPKGEVASYDLHQKAGQLVKTTFCIGNSSTSGRHCMLAVWVKPLVMLLHLPQRCPRHCSPRLGSSATLPSSTRSVEIAAAVMLCGFSCARHIAMSSTAASQRTAKTSDPAPCVCRCQFGCSFRGLSPGMRTMRMSLMGYRRASCAYAGHVSEKQALFSLSVTPYGQSVSCLRALTGFRRFLCQPTHRSIQAPGDAFRAASCSGSHDCLRKISLHAALGSAGPSHKLMVSKPISTCVKECGIGLHDMALMGFSSCSARQPGQHCAGAKRPSKAVPQLPEGPVPAKMAVRHYRYQRLSPAAAVAPASPSSARALCFSPVSRTRVTNNLALVANCWPVSPKQARLELLHFPVVASLVLCFSASQVRICGPGFQVRPVLSNWRALSVREQGVRPPAWILAKLPLGSRPLLLSNAGQAQIDMPSSKTAGPHSEVCTALVNKALAEDQDSALLFSESAQLPSHNILRSSSPCLCQLVRICKLCVIRQPRLVRCSATRTTSNLPGAALRVPPLGVSLPRFSGPELLQGRAEQRTCSPFRPPRPAFSSSRPQRGAVAGLASCVFRPWLGDLAPMEDLQPFGFQMAMADRHRLRTTKPAALALAVSEKGVGGIRGSSTMPRARAFTCDHRLCLAPTAASERFVPTVGPFCNLSLPLLCAKLTWQLESGASARAIIRSPSQNERQQQDTMPPQLERVRGTNANLILALTSVDLEEHIMPGALVATKKALFAEKRRAFREMPEKRLLLPQRLELEEGTRVKQMAQTGLLCTVPGDAAFRRDAAVRGRQCSQGVCEMMACSAQSSTDIAASPFPGRAYFSAPKATPRPTSKPCCHLRKAKSCSSMSPTLGCRLLSLMIPGTSASASIHLIGSDFWNRAQEHQSQDDEISLARLVSQLVRVWTSHRAQSEHHVSGDLAINVKAVCFSNCQHTSLQLPGKQSRSLKLSAGKVDPLVFRVQSVQTQVHQKRRIFCTGTGTEQKQGCGREQHYQQIAPVVVCVSRFLNGMGLLKKLACLSITQLRLSATTLQVELSAAASAGGLLAASADMYALNYRARVRQGPCSSSLTACEHRLLTADLKSAGHAVSLRKPGCPSFSASQTKMQSQVLLGDFRKASAARDFHWGISQGLPGRLLTVSVSSRKTARACISCEAPVLQRFLDSFVVPCQKAVGISSSEHRSEMLKPLLRHCLKNIQSASRGGSQVAPAVCTSETPSQRIVFALHGHGLTSQCSLHSSKARARFYFQGERSVAADYQNKFMLASYGRVRYFVVQHAMHAPFAVLGRCALASVSHKASRSVTQAHLMACPSRCVCAGDKLCADEAVSMRSRLSSIVGVTRKTTVSMPTSDWSNFNSGLHDVALMQSPELCHQQPVRRCHCPCRPKAYAEGNQSIPDQRTSRMAGNLRSGTGSAVKSACATQLTLVACASIARLARSPARLSPALRSSAPLRGVALTAPFAVGSLPKSFWLFPQAVGSCQALAPLPVDAEHCVVPGCCLSPAVEAKASARLLSSSSSPPARLLRGSQLTLGLPRQGCLSAALSRGGGSHRSCNTFNSGCGAQLRRCFRAFYAPAGDAPAALQRGKAFIKRRMAFFAEPLREILGTAGSLKKGRPKLGSIPSEFPKLGELHDMALMGFCSSPQQGQCCAAPKRSKRLSTSGSPAAPVQIAKLIVRLCRCQHALPAAAITPGSWESACRAQKGPDFRMSIKQGIRVPSLRAVLASQPELAVDPMKGKADLTFLWCDKLT</sequence>
<organism evidence="1 2">
    <name type="scientific">Polarella glacialis</name>
    <name type="common">Dinoflagellate</name>
    <dbReference type="NCBI Taxonomy" id="89957"/>
    <lineage>
        <taxon>Eukaryota</taxon>
        <taxon>Sar</taxon>
        <taxon>Alveolata</taxon>
        <taxon>Dinophyceae</taxon>
        <taxon>Suessiales</taxon>
        <taxon>Suessiaceae</taxon>
        <taxon>Polarella</taxon>
    </lineage>
</organism>
<accession>A0A813EM39</accession>
<proteinExistence type="predicted"/>
<dbReference type="EMBL" id="CAJNNV010013796">
    <property type="protein sequence ID" value="CAE8602053.1"/>
    <property type="molecule type" value="Genomic_DNA"/>
</dbReference>
<dbReference type="Proteomes" id="UP000654075">
    <property type="component" value="Unassembled WGS sequence"/>
</dbReference>
<keyword evidence="2" id="KW-1185">Reference proteome</keyword>
<evidence type="ECO:0000313" key="1">
    <source>
        <dbReference type="EMBL" id="CAE8602053.1"/>
    </source>
</evidence>
<reference evidence="1" key="1">
    <citation type="submission" date="2021-02" db="EMBL/GenBank/DDBJ databases">
        <authorList>
            <person name="Dougan E. K."/>
            <person name="Rhodes N."/>
            <person name="Thang M."/>
            <person name="Chan C."/>
        </authorList>
    </citation>
    <scope>NUCLEOTIDE SEQUENCE</scope>
</reference>
<evidence type="ECO:0000313" key="2">
    <source>
        <dbReference type="Proteomes" id="UP000654075"/>
    </source>
</evidence>
<name>A0A813EM39_POLGL</name>
<dbReference type="PROSITE" id="PS51257">
    <property type="entry name" value="PROKAR_LIPOPROTEIN"/>
    <property type="match status" value="1"/>
</dbReference>
<gene>
    <name evidence="1" type="ORF">PGLA1383_LOCUS20313</name>
</gene>
<protein>
    <submittedName>
        <fullName evidence="1">Uncharacterized protein</fullName>
    </submittedName>
</protein>